<dbReference type="GO" id="GO:0005737">
    <property type="term" value="C:cytoplasm"/>
    <property type="evidence" value="ECO:0007669"/>
    <property type="project" value="TreeGrafter"/>
</dbReference>
<accession>A0A167I8I7</accession>
<dbReference type="AlphaFoldDB" id="A0A167I8I7"/>
<reference evidence="2 3" key="1">
    <citation type="journal article" date="2016" name="Mol. Biol. Evol.">
        <title>Comparative Genomics of Early-Diverging Mushroom-Forming Fungi Provides Insights into the Origins of Lignocellulose Decay Capabilities.</title>
        <authorList>
            <person name="Nagy L.G."/>
            <person name="Riley R."/>
            <person name="Tritt A."/>
            <person name="Adam C."/>
            <person name="Daum C."/>
            <person name="Floudas D."/>
            <person name="Sun H."/>
            <person name="Yadav J.S."/>
            <person name="Pangilinan J."/>
            <person name="Larsson K.H."/>
            <person name="Matsuura K."/>
            <person name="Barry K."/>
            <person name="Labutti K."/>
            <person name="Kuo R."/>
            <person name="Ohm R.A."/>
            <person name="Bhattacharya S.S."/>
            <person name="Shirouzu T."/>
            <person name="Yoshinaga Y."/>
            <person name="Martin F.M."/>
            <person name="Grigoriev I.V."/>
            <person name="Hibbett D.S."/>
        </authorList>
    </citation>
    <scope>NUCLEOTIDE SEQUENCE [LARGE SCALE GENOMIC DNA]</scope>
    <source>
        <strain evidence="2 3">TUFC12733</strain>
    </source>
</reference>
<dbReference type="STRING" id="1330018.A0A167I8I7"/>
<dbReference type="PANTHER" id="PTHR10300:SF14">
    <property type="entry name" value="PROTEIN SARAH"/>
    <property type="match status" value="1"/>
</dbReference>
<gene>
    <name evidence="2" type="ORF">CALVIDRAFT_309445</name>
</gene>
<dbReference type="SUPFAM" id="SSF54928">
    <property type="entry name" value="RNA-binding domain, RBD"/>
    <property type="match status" value="1"/>
</dbReference>
<dbReference type="GO" id="GO:0003676">
    <property type="term" value="F:nucleic acid binding"/>
    <property type="evidence" value="ECO:0007669"/>
    <property type="project" value="InterPro"/>
</dbReference>
<organism evidence="2 3">
    <name type="scientific">Calocera viscosa (strain TUFC12733)</name>
    <dbReference type="NCBI Taxonomy" id="1330018"/>
    <lineage>
        <taxon>Eukaryota</taxon>
        <taxon>Fungi</taxon>
        <taxon>Dikarya</taxon>
        <taxon>Basidiomycota</taxon>
        <taxon>Agaricomycotina</taxon>
        <taxon>Dacrymycetes</taxon>
        <taxon>Dacrymycetales</taxon>
        <taxon>Dacrymycetaceae</taxon>
        <taxon>Calocera</taxon>
    </lineage>
</organism>
<name>A0A167I8I7_CALVF</name>
<evidence type="ECO:0000313" key="3">
    <source>
        <dbReference type="Proteomes" id="UP000076738"/>
    </source>
</evidence>
<keyword evidence="3" id="KW-1185">Reference proteome</keyword>
<dbReference type="GO" id="GO:0005634">
    <property type="term" value="C:nucleus"/>
    <property type="evidence" value="ECO:0007669"/>
    <property type="project" value="TreeGrafter"/>
</dbReference>
<dbReference type="InterPro" id="IPR035979">
    <property type="entry name" value="RBD_domain_sf"/>
</dbReference>
<dbReference type="PANTHER" id="PTHR10300">
    <property type="entry name" value="CALCIPRESSIN"/>
    <property type="match status" value="1"/>
</dbReference>
<dbReference type="GO" id="GO:0008597">
    <property type="term" value="F:calcium-dependent protein serine/threonine phosphatase regulator activity"/>
    <property type="evidence" value="ECO:0007669"/>
    <property type="project" value="TreeGrafter"/>
</dbReference>
<dbReference type="Proteomes" id="UP000076738">
    <property type="component" value="Unassembled WGS sequence"/>
</dbReference>
<evidence type="ECO:0000313" key="2">
    <source>
        <dbReference type="EMBL" id="KZO92399.1"/>
    </source>
</evidence>
<dbReference type="OrthoDB" id="17212at2759"/>
<dbReference type="InterPro" id="IPR012677">
    <property type="entry name" value="Nucleotide-bd_a/b_plait_sf"/>
</dbReference>
<dbReference type="Pfam" id="PF04847">
    <property type="entry name" value="Calcipressin"/>
    <property type="match status" value="1"/>
</dbReference>
<dbReference type="EMBL" id="KV417311">
    <property type="protein sequence ID" value="KZO92399.1"/>
    <property type="molecule type" value="Genomic_DNA"/>
</dbReference>
<dbReference type="GO" id="GO:0019722">
    <property type="term" value="P:calcium-mediated signaling"/>
    <property type="evidence" value="ECO:0007669"/>
    <property type="project" value="InterPro"/>
</dbReference>
<dbReference type="Gene3D" id="3.30.70.330">
    <property type="match status" value="1"/>
</dbReference>
<evidence type="ECO:0000256" key="1">
    <source>
        <dbReference type="ARBA" id="ARBA00008209"/>
    </source>
</evidence>
<comment type="similarity">
    <text evidence="1">Belongs to the RCAN family.</text>
</comment>
<protein>
    <submittedName>
        <fullName evidence="2">Calcipressin</fullName>
    </submittedName>
</protein>
<dbReference type="InterPro" id="IPR006931">
    <property type="entry name" value="Calcipressin"/>
</dbReference>
<sequence length="246" mass="27685">MQTPLSSRPPSLSVSVESEQPTNTLIIPNLPPAFFLPSVLEALKQHFASYGELYAWTPLKGFKRILVVYYDVEDAEAARESDNLVIGHERDLTRSDVEHVHDVENDSFPAFTLRVYRGDPTPLNRQTSTLHPPEIEHNYLISPPGSPPVGWEQVREEPPNQDTLAHDLVRALEQLKIEREMAGHPHEPHVLVSGEDEEGRRMPRVVVQDADLEQAAREELAEWNITVAPVPRLESVRTARPPVAGE</sequence>
<proteinExistence type="inferred from homology"/>